<dbReference type="Pfam" id="PF01936">
    <property type="entry name" value="NYN"/>
    <property type="match status" value="1"/>
</dbReference>
<protein>
    <recommendedName>
        <fullName evidence="1">NYN domain-containing protein</fullName>
    </recommendedName>
</protein>
<dbReference type="InterPro" id="IPR047140">
    <property type="entry name" value="LabA"/>
</dbReference>
<dbReference type="Gene3D" id="3.40.50.1010">
    <property type="entry name" value="5'-nuclease"/>
    <property type="match status" value="1"/>
</dbReference>
<dbReference type="CDD" id="cd10911">
    <property type="entry name" value="PIN_LabA"/>
    <property type="match status" value="1"/>
</dbReference>
<feature type="domain" description="NYN" evidence="1">
    <location>
        <begin position="18"/>
        <end position="164"/>
    </location>
</feature>
<dbReference type="GO" id="GO:0004540">
    <property type="term" value="F:RNA nuclease activity"/>
    <property type="evidence" value="ECO:0007669"/>
    <property type="project" value="InterPro"/>
</dbReference>
<dbReference type="InterPro" id="IPR021139">
    <property type="entry name" value="NYN"/>
</dbReference>
<evidence type="ECO:0000313" key="2">
    <source>
        <dbReference type="EMBL" id="KKT85084.1"/>
    </source>
</evidence>
<organism evidence="2 3">
    <name type="scientific">candidate division WWE3 bacterium GW2011_GWC2_44_9</name>
    <dbReference type="NCBI Taxonomy" id="1619125"/>
    <lineage>
        <taxon>Bacteria</taxon>
        <taxon>Katanobacteria</taxon>
    </lineage>
</organism>
<comment type="caution">
    <text evidence="2">The sequence shown here is derived from an EMBL/GenBank/DDBJ whole genome shotgun (WGS) entry which is preliminary data.</text>
</comment>
<dbReference type="PANTHER" id="PTHR35458">
    <property type="entry name" value="SLR0755 PROTEIN"/>
    <property type="match status" value="1"/>
</dbReference>
<proteinExistence type="predicted"/>
<reference evidence="2 3" key="1">
    <citation type="journal article" date="2015" name="Nature">
        <title>rRNA introns, odd ribosomes, and small enigmatic genomes across a large radiation of phyla.</title>
        <authorList>
            <person name="Brown C.T."/>
            <person name="Hug L.A."/>
            <person name="Thomas B.C."/>
            <person name="Sharon I."/>
            <person name="Castelle C.J."/>
            <person name="Singh A."/>
            <person name="Wilkins M.J."/>
            <person name="Williams K.H."/>
            <person name="Banfield J.F."/>
        </authorList>
    </citation>
    <scope>NUCLEOTIDE SEQUENCE [LARGE SCALE GENOMIC DNA]</scope>
</reference>
<dbReference type="AlphaFoldDB" id="A0A0G1NLI8"/>
<dbReference type="PANTHER" id="PTHR35458:SF8">
    <property type="entry name" value="SLR0650 PROTEIN"/>
    <property type="match status" value="1"/>
</dbReference>
<sequence length="194" mass="21692">MIQNTTKNSPQAKHKEQRVGVFVDVQNMYYSAKNLYTAKVDFSRVLKEAVSGRRLIRAFAYVIKADVGAEKEFHEALSAQGFEVRIKELQVFYGGAKKGDWDVGLCMDAVRLMPKIDVMVLVSGDGDYADLIEYARSQGVRTEAMAFEKTASGKLIEMVDSFTNMGEEPRKFLIAQRGFAQRTPGADYQTPTIA</sequence>
<evidence type="ECO:0000259" key="1">
    <source>
        <dbReference type="Pfam" id="PF01936"/>
    </source>
</evidence>
<accession>A0A0G1NLI8</accession>
<dbReference type="Proteomes" id="UP000034504">
    <property type="component" value="Unassembled WGS sequence"/>
</dbReference>
<dbReference type="EMBL" id="LCJU01000003">
    <property type="protein sequence ID" value="KKT85084.1"/>
    <property type="molecule type" value="Genomic_DNA"/>
</dbReference>
<name>A0A0G1NLI8_UNCKA</name>
<evidence type="ECO:0000313" key="3">
    <source>
        <dbReference type="Proteomes" id="UP000034504"/>
    </source>
</evidence>
<gene>
    <name evidence="2" type="ORF">UW82_C0003G0002</name>
</gene>